<dbReference type="OrthoDB" id="567237at2759"/>
<keyword evidence="4" id="KW-1185">Reference proteome</keyword>
<dbReference type="SUPFAM" id="SSF103111">
    <property type="entry name" value="Activator of Hsp90 ATPase, Aha1"/>
    <property type="match status" value="1"/>
</dbReference>
<evidence type="ECO:0000313" key="3">
    <source>
        <dbReference type="EMBL" id="KNC48958.1"/>
    </source>
</evidence>
<dbReference type="Gene3D" id="3.15.10.20">
    <property type="entry name" value="Activator of Hsp90 ATPase Aha1, N-terminal domain"/>
    <property type="match status" value="1"/>
</dbReference>
<dbReference type="AlphaFoldDB" id="A0A0L0DCC2"/>
<dbReference type="GO" id="GO:0051087">
    <property type="term" value="F:protein-folding chaperone binding"/>
    <property type="evidence" value="ECO:0007669"/>
    <property type="project" value="InterPro"/>
</dbReference>
<organism evidence="3 4">
    <name type="scientific">Thecamonas trahens ATCC 50062</name>
    <dbReference type="NCBI Taxonomy" id="461836"/>
    <lineage>
        <taxon>Eukaryota</taxon>
        <taxon>Apusozoa</taxon>
        <taxon>Apusomonadida</taxon>
        <taxon>Apusomonadidae</taxon>
        <taxon>Thecamonas</taxon>
    </lineage>
</organism>
<dbReference type="EMBL" id="GL349452">
    <property type="protein sequence ID" value="KNC48958.1"/>
    <property type="molecule type" value="Genomic_DNA"/>
</dbReference>
<evidence type="ECO:0000259" key="2">
    <source>
        <dbReference type="Pfam" id="PF09229"/>
    </source>
</evidence>
<dbReference type="OMA" id="TDQTVKH"/>
<reference evidence="3 4" key="1">
    <citation type="submission" date="2010-05" db="EMBL/GenBank/DDBJ databases">
        <title>The Genome Sequence of Thecamonas trahens ATCC 50062.</title>
        <authorList>
            <consortium name="The Broad Institute Genome Sequencing Platform"/>
            <person name="Russ C."/>
            <person name="Cuomo C."/>
            <person name="Shea T."/>
            <person name="Young S.K."/>
            <person name="Zeng Q."/>
            <person name="Koehrsen M."/>
            <person name="Haas B."/>
            <person name="Borodovsky M."/>
            <person name="Guigo R."/>
            <person name="Alvarado L."/>
            <person name="Berlin A."/>
            <person name="Bochicchio J."/>
            <person name="Borenstein D."/>
            <person name="Chapman S."/>
            <person name="Chen Z."/>
            <person name="Freedman E."/>
            <person name="Gellesch M."/>
            <person name="Goldberg J."/>
            <person name="Griggs A."/>
            <person name="Gujja S."/>
            <person name="Heilman E."/>
            <person name="Heiman D."/>
            <person name="Hepburn T."/>
            <person name="Howarth C."/>
            <person name="Jen D."/>
            <person name="Larson L."/>
            <person name="Mehta T."/>
            <person name="Park D."/>
            <person name="Pearson M."/>
            <person name="Roberts A."/>
            <person name="Saif S."/>
            <person name="Shenoy N."/>
            <person name="Sisk P."/>
            <person name="Stolte C."/>
            <person name="Sykes S."/>
            <person name="Thomson T."/>
            <person name="Walk T."/>
            <person name="White J."/>
            <person name="Yandava C."/>
            <person name="Burger G."/>
            <person name="Gray M.W."/>
            <person name="Holland P.W.H."/>
            <person name="King N."/>
            <person name="Lang F.B.F."/>
            <person name="Roger A.J."/>
            <person name="Ruiz-Trillo I."/>
            <person name="Lander E."/>
            <person name="Nusbaum C."/>
        </authorList>
    </citation>
    <scope>NUCLEOTIDE SEQUENCE [LARGE SCALE GENOMIC DNA]</scope>
    <source>
        <strain evidence="3 4">ATCC 50062</strain>
    </source>
</reference>
<dbReference type="GO" id="GO:0006457">
    <property type="term" value="P:protein folding"/>
    <property type="evidence" value="ECO:0007669"/>
    <property type="project" value="TreeGrafter"/>
</dbReference>
<evidence type="ECO:0000256" key="1">
    <source>
        <dbReference type="ARBA" id="ARBA00006817"/>
    </source>
</evidence>
<dbReference type="InterPro" id="IPR015310">
    <property type="entry name" value="AHSA1-like_N"/>
</dbReference>
<dbReference type="PANTHER" id="PTHR13009">
    <property type="entry name" value="HEAT SHOCK PROTEIN 90 HSP90 CO-CHAPERONE AHA-1"/>
    <property type="match status" value="1"/>
</dbReference>
<dbReference type="PANTHER" id="PTHR13009:SF22">
    <property type="entry name" value="LD43819P"/>
    <property type="match status" value="1"/>
</dbReference>
<dbReference type="Pfam" id="PF09229">
    <property type="entry name" value="Aha1_N"/>
    <property type="match status" value="1"/>
</dbReference>
<dbReference type="STRING" id="461836.A0A0L0DCC2"/>
<sequence>MDMDPAVAAAEEEQKKNAGGYRYWARNVPDSQRLPEQIASEAEAQVSVVPGASAWNTGGTWEEKSVLSHTRDFLEVRMLGIELHPQCRVCGVESVTGDASVVFVRQKKRPGFELDVTLKWAWYADADAAAAAVPGVEDDEAVTGL</sequence>
<dbReference type="GO" id="GO:0001671">
    <property type="term" value="F:ATPase activator activity"/>
    <property type="evidence" value="ECO:0007669"/>
    <property type="project" value="InterPro"/>
</dbReference>
<name>A0A0L0DCC2_THETB</name>
<proteinExistence type="inferred from homology"/>
<dbReference type="GO" id="GO:0005829">
    <property type="term" value="C:cytosol"/>
    <property type="evidence" value="ECO:0007669"/>
    <property type="project" value="TreeGrafter"/>
</dbReference>
<comment type="similarity">
    <text evidence="1">Belongs to the AHA1 family.</text>
</comment>
<feature type="domain" description="Activator of Hsp90 ATPase AHSA1-like N-terminal" evidence="2">
    <location>
        <begin position="63"/>
        <end position="124"/>
    </location>
</feature>
<dbReference type="GeneID" id="25564237"/>
<accession>A0A0L0DCC2</accession>
<gene>
    <name evidence="3" type="ORF">AMSG_04703</name>
</gene>
<protein>
    <recommendedName>
        <fullName evidence="2">Activator of Hsp90 ATPase AHSA1-like N-terminal domain-containing protein</fullName>
    </recommendedName>
</protein>
<dbReference type="RefSeq" id="XP_013758375.1">
    <property type="nucleotide sequence ID" value="XM_013902921.1"/>
</dbReference>
<dbReference type="Proteomes" id="UP000054408">
    <property type="component" value="Unassembled WGS sequence"/>
</dbReference>
<evidence type="ECO:0000313" key="4">
    <source>
        <dbReference type="Proteomes" id="UP000054408"/>
    </source>
</evidence>
<dbReference type="InterPro" id="IPR036338">
    <property type="entry name" value="Aha1"/>
</dbReference>